<accession>V6JXI4</accession>
<name>V6JXI4_STRRC</name>
<keyword evidence="1" id="KW-0812">Transmembrane</keyword>
<dbReference type="OrthoDB" id="9930686at2"/>
<reference evidence="2 3" key="1">
    <citation type="journal article" date="2014" name="Genome Announc.">
        <title>Draft Genome Sequence of Streptomyces roseochromogenes subsp. oscitans DS 12.976, Producer of the Aminocoumarin Antibiotic Clorobiocin.</title>
        <authorList>
            <person name="Ruckert C."/>
            <person name="Kalinowski J."/>
            <person name="Heide L."/>
            <person name="Apel A.K."/>
        </authorList>
    </citation>
    <scope>NUCLEOTIDE SEQUENCE [LARGE SCALE GENOMIC DNA]</scope>
    <source>
        <strain evidence="2 3">DS 12.976</strain>
    </source>
</reference>
<dbReference type="Proteomes" id="UP000017984">
    <property type="component" value="Chromosome"/>
</dbReference>
<dbReference type="EMBL" id="AWQX01000267">
    <property type="protein sequence ID" value="EST24398.1"/>
    <property type="molecule type" value="Genomic_DNA"/>
</dbReference>
<comment type="caution">
    <text evidence="2">The sequence shown here is derived from an EMBL/GenBank/DDBJ whole genome shotgun (WGS) entry which is preliminary data.</text>
</comment>
<dbReference type="PATRIC" id="fig|1352936.5.peg.6407"/>
<keyword evidence="1" id="KW-1133">Transmembrane helix</keyword>
<dbReference type="AlphaFoldDB" id="V6JXI4"/>
<gene>
    <name evidence="2" type="ORF">M878_30770</name>
</gene>
<dbReference type="RefSeq" id="WP_023550858.1">
    <property type="nucleotide sequence ID" value="NZ_CM002285.1"/>
</dbReference>
<dbReference type="HOGENOM" id="CLU_3066567_0_0_11"/>
<keyword evidence="1" id="KW-0472">Membrane</keyword>
<evidence type="ECO:0000313" key="3">
    <source>
        <dbReference type="Proteomes" id="UP000017984"/>
    </source>
</evidence>
<evidence type="ECO:0000313" key="2">
    <source>
        <dbReference type="EMBL" id="EST24398.1"/>
    </source>
</evidence>
<sequence length="61" mass="7192">MGAWLWGAWLQVWPNLAANVLWVPVVGVHHWLTCRHLRALHEQQRHLHHLIEQKESEGQST</sequence>
<organism evidence="2 3">
    <name type="scientific">Streptomyces roseochromogenus subsp. oscitans DS 12.976</name>
    <dbReference type="NCBI Taxonomy" id="1352936"/>
    <lineage>
        <taxon>Bacteria</taxon>
        <taxon>Bacillati</taxon>
        <taxon>Actinomycetota</taxon>
        <taxon>Actinomycetes</taxon>
        <taxon>Kitasatosporales</taxon>
        <taxon>Streptomycetaceae</taxon>
        <taxon>Streptomyces</taxon>
    </lineage>
</organism>
<proteinExistence type="predicted"/>
<keyword evidence="3" id="KW-1185">Reference proteome</keyword>
<evidence type="ECO:0000256" key="1">
    <source>
        <dbReference type="SAM" id="Phobius"/>
    </source>
</evidence>
<protein>
    <submittedName>
        <fullName evidence="2">Uncharacterized protein</fullName>
    </submittedName>
</protein>
<dbReference type="STRING" id="1352936.M878_30770"/>
<feature type="transmembrane region" description="Helical" evidence="1">
    <location>
        <begin position="12"/>
        <end position="32"/>
    </location>
</feature>